<dbReference type="Gene3D" id="4.10.80.160">
    <property type="match status" value="1"/>
</dbReference>
<evidence type="ECO:0000256" key="1">
    <source>
        <dbReference type="ARBA" id="ARBA00004496"/>
    </source>
</evidence>
<dbReference type="SMART" id="SM00543">
    <property type="entry name" value="MIF4G"/>
    <property type="match status" value="2"/>
</dbReference>
<evidence type="ECO:0000256" key="3">
    <source>
        <dbReference type="SAM" id="MobiDB-lite"/>
    </source>
</evidence>
<gene>
    <name evidence="5" type="ORF">O9G_000255</name>
</gene>
<dbReference type="GO" id="GO:0005737">
    <property type="term" value="C:cytoplasm"/>
    <property type="evidence" value="ECO:0007669"/>
    <property type="project" value="UniProtKB-SubCell"/>
</dbReference>
<evidence type="ECO:0000313" key="5">
    <source>
        <dbReference type="EMBL" id="EPZ31776.1"/>
    </source>
</evidence>
<feature type="domain" description="MIF4G" evidence="4">
    <location>
        <begin position="335"/>
        <end position="523"/>
    </location>
</feature>
<feature type="region of interest" description="Disordered" evidence="3">
    <location>
        <begin position="764"/>
        <end position="842"/>
    </location>
</feature>
<accession>A0A075AP38</accession>
<evidence type="ECO:0000256" key="2">
    <source>
        <dbReference type="ARBA" id="ARBA00022490"/>
    </source>
</evidence>
<dbReference type="Pfam" id="PF04050">
    <property type="entry name" value="Upf2"/>
    <property type="match status" value="1"/>
</dbReference>
<feature type="region of interest" description="Disordered" evidence="3">
    <location>
        <begin position="890"/>
        <end position="915"/>
    </location>
</feature>
<evidence type="ECO:0000313" key="6">
    <source>
        <dbReference type="Proteomes" id="UP000030755"/>
    </source>
</evidence>
<dbReference type="OMA" id="IWPDEDT"/>
<comment type="subcellular location">
    <subcellularLocation>
        <location evidence="1">Cytoplasm</location>
    </subcellularLocation>
</comment>
<name>A0A075AP38_ROZAC</name>
<proteinExistence type="predicted"/>
<keyword evidence="2" id="KW-0963">Cytoplasm</keyword>
<dbReference type="GO" id="GO:0003723">
    <property type="term" value="F:RNA binding"/>
    <property type="evidence" value="ECO:0007669"/>
    <property type="project" value="InterPro"/>
</dbReference>
<feature type="domain" description="MIF4G" evidence="4">
    <location>
        <begin position="538"/>
        <end position="743"/>
    </location>
</feature>
<evidence type="ECO:0000259" key="4">
    <source>
        <dbReference type="SMART" id="SM00543"/>
    </source>
</evidence>
<dbReference type="GO" id="GO:0035145">
    <property type="term" value="C:exon-exon junction complex"/>
    <property type="evidence" value="ECO:0007669"/>
    <property type="project" value="TreeGrafter"/>
</dbReference>
<organism evidence="5 6">
    <name type="scientific">Rozella allomycis (strain CSF55)</name>
    <dbReference type="NCBI Taxonomy" id="988480"/>
    <lineage>
        <taxon>Eukaryota</taxon>
        <taxon>Fungi</taxon>
        <taxon>Fungi incertae sedis</taxon>
        <taxon>Cryptomycota</taxon>
        <taxon>Cryptomycota incertae sedis</taxon>
        <taxon>Rozella</taxon>
    </lineage>
</organism>
<dbReference type="InterPro" id="IPR039762">
    <property type="entry name" value="Nmd2/UPF2"/>
</dbReference>
<dbReference type="Gene3D" id="1.25.40.180">
    <property type="match status" value="3"/>
</dbReference>
<dbReference type="PANTHER" id="PTHR12839:SF7">
    <property type="entry name" value="REGULATOR OF NONSENSE TRANSCRIPTS 2"/>
    <property type="match status" value="1"/>
</dbReference>
<feature type="compositionally biased region" description="Basic and acidic residues" evidence="3">
    <location>
        <begin position="812"/>
        <end position="821"/>
    </location>
</feature>
<feature type="non-terminal residue" evidence="5">
    <location>
        <position position="1"/>
    </location>
</feature>
<dbReference type="SUPFAM" id="SSF48371">
    <property type="entry name" value="ARM repeat"/>
    <property type="match status" value="2"/>
</dbReference>
<sequence>KFEIKQGIEQSVIDKLDASLKRNTGFIKKCKSIQEDNRLLLVQEFQQLKLSKYLSEVSSAIFENKFKNSQDVLAAAHIITLMHQRYKEFYAMIREGFLKVFSSFGDSTMIVKQRSFLRLFAELVIIGTEKNTKSLLQLLKKMTTNDEKEFLYLTTIVTFVKHYGNEVLPCVEKIESCLSDETRAEIFNCVNQYFDKVCACLVSSQKALFKMERYNNDFIHTKGELTEKMKANHEELVKKVDKLQTNGQILAEGLKRELPVVKEAEEQSKVVPIISENQPLKEQKEDLDSIFEDEDARIFYEKLLDLKLAVPSSLLGQSEEEINSDEMKPETTSIDEFIEKLPSLVNRDLIDQAAVNFCYLNSKSNRSKLVKAIINVPRTRLDLLPYYSRLIATLNPYFPEIGQEIITYLDDTSRGIMRKNHPNILETKIKIVRFQGELIKFKILPTYAAFNDLKYLLDDFVGINVDVVANLIEVCGRYLCLKQETSEKFNSLLDIMMKKKQSGHFDNRQTMLIDNSFFLCHPPERNVYKLKEKDPLQLYLFKLFYHDLSESTASSVLKKLLMFPPEYYNQIKKKFLKIWKFKYSNIEALASLAAGFAQHYTDFGVWLIDALFEQIIMDLESNNFKNNQKRVACMKYLGELYNYQLIDAEVILTCLNFVICFGHQNGLPVKDSLCQFDSPNDLFRIRLCCTLLQTCGIYLEGPGIRKKLDSFLIFLQYYCFTKSQISMDVEFLLQDVLQEIRPNSKLISSHEEAIQALISLQSSNNNSPRQSIAFQKSEPSPSNPLKHKKEDESEEENEEDFEKMFSQMMNDSSDKRDRKSQFDAPVPRVKASKDSSNGNLSFSLMTKKGTRQQTRKILVPMDSSLAKEAIKHQEKERKEQMEMKKLVLNSQQHDDSNNDSGKTLFANLNKSNIYE</sequence>
<dbReference type="InterPro" id="IPR007193">
    <property type="entry name" value="Upf2/Nmd2_C"/>
</dbReference>
<dbReference type="Proteomes" id="UP000030755">
    <property type="component" value="Unassembled WGS sequence"/>
</dbReference>
<dbReference type="AlphaFoldDB" id="A0A075AP38"/>
<dbReference type="EMBL" id="KE561209">
    <property type="protein sequence ID" value="EPZ31776.1"/>
    <property type="molecule type" value="Genomic_DNA"/>
</dbReference>
<feature type="compositionally biased region" description="Polar residues" evidence="3">
    <location>
        <begin position="764"/>
        <end position="780"/>
    </location>
</feature>
<protein>
    <submittedName>
        <fullName evidence="5">MIF4G-like, type 3 domain-containing protein</fullName>
    </submittedName>
</protein>
<dbReference type="HOGENOM" id="CLU_002633_2_0_1"/>
<dbReference type="GO" id="GO:0000184">
    <property type="term" value="P:nuclear-transcribed mRNA catabolic process, nonsense-mediated decay"/>
    <property type="evidence" value="ECO:0007669"/>
    <property type="project" value="InterPro"/>
</dbReference>
<feature type="compositionally biased region" description="Polar residues" evidence="3">
    <location>
        <begin position="898"/>
        <end position="915"/>
    </location>
</feature>
<feature type="compositionally biased region" description="Acidic residues" evidence="3">
    <location>
        <begin position="792"/>
        <end position="801"/>
    </location>
</feature>
<dbReference type="InterPro" id="IPR016024">
    <property type="entry name" value="ARM-type_fold"/>
</dbReference>
<dbReference type="PANTHER" id="PTHR12839">
    <property type="entry name" value="NONSENSE-MEDIATED MRNA DECAY PROTEIN 2 UP-FRAMESHIFT SUPPRESSOR 2"/>
    <property type="match status" value="1"/>
</dbReference>
<keyword evidence="6" id="KW-1185">Reference proteome</keyword>
<dbReference type="STRING" id="988480.A0A075AP38"/>
<dbReference type="Pfam" id="PF02854">
    <property type="entry name" value="MIF4G"/>
    <property type="match status" value="2"/>
</dbReference>
<reference evidence="5 6" key="1">
    <citation type="journal article" date="2013" name="Curr. Biol.">
        <title>Shared signatures of parasitism and phylogenomics unite Cryptomycota and microsporidia.</title>
        <authorList>
            <person name="James T.Y."/>
            <person name="Pelin A."/>
            <person name="Bonen L."/>
            <person name="Ahrendt S."/>
            <person name="Sain D."/>
            <person name="Corradi N."/>
            <person name="Stajich J.E."/>
        </authorList>
    </citation>
    <scope>NUCLEOTIDE SEQUENCE [LARGE SCALE GENOMIC DNA]</scope>
    <source>
        <strain evidence="5 6">CSF55</strain>
    </source>
</reference>
<dbReference type="InterPro" id="IPR003890">
    <property type="entry name" value="MIF4G-like_typ-3"/>
</dbReference>
<dbReference type="OrthoDB" id="27832at2759"/>